<evidence type="ECO:0000256" key="3">
    <source>
        <dbReference type="ARBA" id="ARBA00022801"/>
    </source>
</evidence>
<dbReference type="InterPro" id="IPR051601">
    <property type="entry name" value="Serine_prot/Carboxylest_S33"/>
</dbReference>
<comment type="caution">
    <text evidence="5">The sequence shown here is derived from an EMBL/GenBank/DDBJ whole genome shotgun (WGS) entry which is preliminary data.</text>
</comment>
<dbReference type="InterPro" id="IPR002410">
    <property type="entry name" value="Peptidase_S33"/>
</dbReference>
<dbReference type="PRINTS" id="PR00793">
    <property type="entry name" value="PROAMNOPTASE"/>
</dbReference>
<dbReference type="SUPFAM" id="SSF53474">
    <property type="entry name" value="alpha/beta-Hydrolases"/>
    <property type="match status" value="1"/>
</dbReference>
<dbReference type="EMBL" id="JBHSHD010000006">
    <property type="protein sequence ID" value="MFC4820059.1"/>
    <property type="molecule type" value="Genomic_DNA"/>
</dbReference>
<proteinExistence type="inferred from homology"/>
<evidence type="ECO:0000313" key="6">
    <source>
        <dbReference type="Proteomes" id="UP001595886"/>
    </source>
</evidence>
<reference evidence="6" key="1">
    <citation type="journal article" date="2019" name="Int. J. Syst. Evol. Microbiol.">
        <title>The Global Catalogue of Microorganisms (GCM) 10K type strain sequencing project: providing services to taxonomists for standard genome sequencing and annotation.</title>
        <authorList>
            <consortium name="The Broad Institute Genomics Platform"/>
            <consortium name="The Broad Institute Genome Sequencing Center for Infectious Disease"/>
            <person name="Wu L."/>
            <person name="Ma J."/>
        </authorList>
    </citation>
    <scope>NUCLEOTIDE SEQUENCE [LARGE SCALE GENOMIC DNA]</scope>
    <source>
        <strain evidence="6">CCUG 30340</strain>
    </source>
</reference>
<dbReference type="InterPro" id="IPR029058">
    <property type="entry name" value="AB_hydrolase_fold"/>
</dbReference>
<comment type="similarity">
    <text evidence="1">Belongs to the peptidase S33 family.</text>
</comment>
<dbReference type="Proteomes" id="UP001595886">
    <property type="component" value="Unassembled WGS sequence"/>
</dbReference>
<evidence type="ECO:0000259" key="4">
    <source>
        <dbReference type="Pfam" id="PF00561"/>
    </source>
</evidence>
<feature type="domain" description="AB hydrolase-1" evidence="4">
    <location>
        <begin position="113"/>
        <end position="474"/>
    </location>
</feature>
<name>A0ABV9QUF1_9GAMM</name>
<dbReference type="Gene3D" id="3.40.50.1820">
    <property type="entry name" value="alpha/beta hydrolase"/>
    <property type="match status" value="1"/>
</dbReference>
<dbReference type="GO" id="GO:0016787">
    <property type="term" value="F:hydrolase activity"/>
    <property type="evidence" value="ECO:0007669"/>
    <property type="project" value="UniProtKB-KW"/>
</dbReference>
<dbReference type="RefSeq" id="WP_380019881.1">
    <property type="nucleotide sequence ID" value="NZ_JBHSHD010000006.1"/>
</dbReference>
<dbReference type="Pfam" id="PF00561">
    <property type="entry name" value="Abhydrolase_1"/>
    <property type="match status" value="1"/>
</dbReference>
<gene>
    <name evidence="5" type="ORF">ACFO6Q_06980</name>
</gene>
<dbReference type="PANTHER" id="PTHR43248">
    <property type="entry name" value="2-SUCCINYL-6-HYDROXY-2,4-CYCLOHEXADIENE-1-CARBOXYLATE SYNTHASE"/>
    <property type="match status" value="1"/>
</dbReference>
<evidence type="ECO:0000313" key="5">
    <source>
        <dbReference type="EMBL" id="MFC4820059.1"/>
    </source>
</evidence>
<accession>A0ABV9QUF1</accession>
<dbReference type="InterPro" id="IPR000073">
    <property type="entry name" value="AB_hydrolase_1"/>
</dbReference>
<evidence type="ECO:0000256" key="2">
    <source>
        <dbReference type="ARBA" id="ARBA00022729"/>
    </source>
</evidence>
<evidence type="ECO:0000256" key="1">
    <source>
        <dbReference type="ARBA" id="ARBA00010088"/>
    </source>
</evidence>
<protein>
    <submittedName>
        <fullName evidence="5">Alpha/beta hydrolase</fullName>
    </submittedName>
</protein>
<keyword evidence="2" id="KW-0732">Signal</keyword>
<keyword evidence="3 5" id="KW-0378">Hydrolase</keyword>
<organism evidence="5 6">
    <name type="scientific">Dokdonella ginsengisoli</name>
    <dbReference type="NCBI Taxonomy" id="363846"/>
    <lineage>
        <taxon>Bacteria</taxon>
        <taxon>Pseudomonadati</taxon>
        <taxon>Pseudomonadota</taxon>
        <taxon>Gammaproteobacteria</taxon>
        <taxon>Lysobacterales</taxon>
        <taxon>Rhodanobacteraceae</taxon>
        <taxon>Dokdonella</taxon>
    </lineage>
</organism>
<dbReference type="PANTHER" id="PTHR43248:SF29">
    <property type="entry name" value="TRIPEPTIDYL AMINOPEPTIDASE"/>
    <property type="match status" value="1"/>
</dbReference>
<sequence>MNRRNLLQIAVAVAFLAVVGAREWSKSRESGRTPAAAQGPAIVQKKGERGFRLGSLAFEPCELAQRNTAATTAAFCAPFQVPENWDRPDGRKIDLHLALIRSEAPAPARDLAVLLAGGPGQAATESYPRVAGAFAPILRHRNLVLMDQRGTGASHPLECKQDLDEEAPSAQALDLARMRADTQACLEQLSATSDPAQYTTSAAVRDLEALRQALGAPQFDLVGVSYGTRVAQQYLMRHPDGVRSIVLDSPVPNEEMLGSQFAANLDASLKAQFAACGKTPACAKAFGDPYASLYRLRDQLAARPEEVSLRDPRTYATDKKPLGALRLAGLVRLFAYAPETSALLPLVIDRALKGDFAPMVGQSEFIAQEMSDLTGNAMQLSVICAEDAEGLVERPQDAGLLLGDAFVRVLREQCAVWPRGSRPADFHAPAKSDKPVLILSGEFDPVTPPRYGEAIVKGLSNGRQLVAAGQGHSVMGRGCLPKLVARFVEDLDAKNLDAGCIADFGPTPAFIDFNGAGP</sequence>
<keyword evidence="6" id="KW-1185">Reference proteome</keyword>